<evidence type="ECO:0000256" key="4">
    <source>
        <dbReference type="ARBA" id="ARBA00022692"/>
    </source>
</evidence>
<dbReference type="InterPro" id="IPR050360">
    <property type="entry name" value="MFS_Sugar_Transporters"/>
</dbReference>
<dbReference type="PRINTS" id="PR00171">
    <property type="entry name" value="SUGRTRNSPORT"/>
</dbReference>
<comment type="subcellular location">
    <subcellularLocation>
        <location evidence="1">Membrane</location>
        <topology evidence="1">Multi-pass membrane protein</topology>
    </subcellularLocation>
</comment>
<feature type="transmembrane region" description="Helical" evidence="8">
    <location>
        <begin position="170"/>
        <end position="189"/>
    </location>
</feature>
<dbReference type="GO" id="GO:0016020">
    <property type="term" value="C:membrane"/>
    <property type="evidence" value="ECO:0007669"/>
    <property type="project" value="UniProtKB-SubCell"/>
</dbReference>
<dbReference type="AlphaFoldDB" id="A0A6A6CYX6"/>
<evidence type="ECO:0000256" key="1">
    <source>
        <dbReference type="ARBA" id="ARBA00004141"/>
    </source>
</evidence>
<feature type="transmembrane region" description="Helical" evidence="8">
    <location>
        <begin position="415"/>
        <end position="441"/>
    </location>
</feature>
<dbReference type="PROSITE" id="PS00217">
    <property type="entry name" value="SUGAR_TRANSPORT_2"/>
    <property type="match status" value="1"/>
</dbReference>
<dbReference type="GeneID" id="54564676"/>
<dbReference type="EMBL" id="ML993581">
    <property type="protein sequence ID" value="KAF2172245.1"/>
    <property type="molecule type" value="Genomic_DNA"/>
</dbReference>
<dbReference type="PROSITE" id="PS50850">
    <property type="entry name" value="MFS"/>
    <property type="match status" value="1"/>
</dbReference>
<keyword evidence="5 8" id="KW-1133">Transmembrane helix</keyword>
<keyword evidence="3 7" id="KW-0813">Transport</keyword>
<dbReference type="PANTHER" id="PTHR48022:SF20">
    <property type="entry name" value="MAJOR FACILITATOR SUPERFAMILY (MFS) PROFILE DOMAIN-CONTAINING PROTEIN-RELATED"/>
    <property type="match status" value="1"/>
</dbReference>
<feature type="transmembrane region" description="Helical" evidence="8">
    <location>
        <begin position="34"/>
        <end position="52"/>
    </location>
</feature>
<evidence type="ECO:0000313" key="10">
    <source>
        <dbReference type="EMBL" id="KAF2172245.1"/>
    </source>
</evidence>
<accession>A0A6A6CYX6</accession>
<dbReference type="Proteomes" id="UP000799537">
    <property type="component" value="Unassembled WGS sequence"/>
</dbReference>
<keyword evidence="4 8" id="KW-0812">Transmembrane</keyword>
<evidence type="ECO:0000256" key="2">
    <source>
        <dbReference type="ARBA" id="ARBA00010992"/>
    </source>
</evidence>
<feature type="transmembrane region" description="Helical" evidence="8">
    <location>
        <begin position="109"/>
        <end position="132"/>
    </location>
</feature>
<comment type="similarity">
    <text evidence="2 7">Belongs to the major facilitator superfamily. Sugar transporter (TC 2.A.1.1) family.</text>
</comment>
<dbReference type="OrthoDB" id="8120565at2759"/>
<evidence type="ECO:0000313" key="11">
    <source>
        <dbReference type="Proteomes" id="UP000799537"/>
    </source>
</evidence>
<organism evidence="10 11">
    <name type="scientific">Zasmidium cellare ATCC 36951</name>
    <dbReference type="NCBI Taxonomy" id="1080233"/>
    <lineage>
        <taxon>Eukaryota</taxon>
        <taxon>Fungi</taxon>
        <taxon>Dikarya</taxon>
        <taxon>Ascomycota</taxon>
        <taxon>Pezizomycotina</taxon>
        <taxon>Dothideomycetes</taxon>
        <taxon>Dothideomycetidae</taxon>
        <taxon>Mycosphaerellales</taxon>
        <taxon>Mycosphaerellaceae</taxon>
        <taxon>Zasmidium</taxon>
    </lineage>
</organism>
<feature type="transmembrane region" description="Helical" evidence="8">
    <location>
        <begin position="353"/>
        <end position="375"/>
    </location>
</feature>
<feature type="transmembrane region" description="Helical" evidence="8">
    <location>
        <begin position="209"/>
        <end position="231"/>
    </location>
</feature>
<reference evidence="10" key="1">
    <citation type="journal article" date="2020" name="Stud. Mycol.">
        <title>101 Dothideomycetes genomes: a test case for predicting lifestyles and emergence of pathogens.</title>
        <authorList>
            <person name="Haridas S."/>
            <person name="Albert R."/>
            <person name="Binder M."/>
            <person name="Bloem J."/>
            <person name="Labutti K."/>
            <person name="Salamov A."/>
            <person name="Andreopoulos B."/>
            <person name="Baker S."/>
            <person name="Barry K."/>
            <person name="Bills G."/>
            <person name="Bluhm B."/>
            <person name="Cannon C."/>
            <person name="Castanera R."/>
            <person name="Culley D."/>
            <person name="Daum C."/>
            <person name="Ezra D."/>
            <person name="Gonzalez J."/>
            <person name="Henrissat B."/>
            <person name="Kuo A."/>
            <person name="Liang C."/>
            <person name="Lipzen A."/>
            <person name="Lutzoni F."/>
            <person name="Magnuson J."/>
            <person name="Mondo S."/>
            <person name="Nolan M."/>
            <person name="Ohm R."/>
            <person name="Pangilinan J."/>
            <person name="Park H.-J."/>
            <person name="Ramirez L."/>
            <person name="Alfaro M."/>
            <person name="Sun H."/>
            <person name="Tritt A."/>
            <person name="Yoshinaga Y."/>
            <person name="Zwiers L.-H."/>
            <person name="Turgeon B."/>
            <person name="Goodwin S."/>
            <person name="Spatafora J."/>
            <person name="Crous P."/>
            <person name="Grigoriev I."/>
        </authorList>
    </citation>
    <scope>NUCLEOTIDE SEQUENCE</scope>
    <source>
        <strain evidence="10">ATCC 36951</strain>
    </source>
</reference>
<gene>
    <name evidence="10" type="ORF">M409DRAFT_49969</name>
</gene>
<evidence type="ECO:0000256" key="5">
    <source>
        <dbReference type="ARBA" id="ARBA00022989"/>
    </source>
</evidence>
<keyword evidence="11" id="KW-1185">Reference proteome</keyword>
<proteinExistence type="inferred from homology"/>
<evidence type="ECO:0000256" key="6">
    <source>
        <dbReference type="ARBA" id="ARBA00023136"/>
    </source>
</evidence>
<name>A0A6A6CYX6_ZASCE</name>
<dbReference type="NCBIfam" id="TIGR00879">
    <property type="entry name" value="SP"/>
    <property type="match status" value="1"/>
</dbReference>
<keyword evidence="6 8" id="KW-0472">Membrane</keyword>
<dbReference type="SUPFAM" id="SSF103473">
    <property type="entry name" value="MFS general substrate transporter"/>
    <property type="match status" value="1"/>
</dbReference>
<dbReference type="InterPro" id="IPR020846">
    <property type="entry name" value="MFS_dom"/>
</dbReference>
<dbReference type="Gene3D" id="1.20.1250.20">
    <property type="entry name" value="MFS general substrate transporter like domains"/>
    <property type="match status" value="1"/>
</dbReference>
<feature type="domain" description="Major facilitator superfamily (MFS) profile" evidence="9">
    <location>
        <begin position="39"/>
        <end position="507"/>
    </location>
</feature>
<feature type="transmembrane region" description="Helical" evidence="8">
    <location>
        <begin position="382"/>
        <end position="403"/>
    </location>
</feature>
<dbReference type="GO" id="GO:0005351">
    <property type="term" value="F:carbohydrate:proton symporter activity"/>
    <property type="evidence" value="ECO:0007669"/>
    <property type="project" value="TreeGrafter"/>
</dbReference>
<dbReference type="InterPro" id="IPR036259">
    <property type="entry name" value="MFS_trans_sf"/>
</dbReference>
<dbReference type="InterPro" id="IPR003663">
    <property type="entry name" value="Sugar/inositol_transpt"/>
</dbReference>
<sequence>MAPVGGASQFDQAALQRRQALQGSSGPAALVKNARVFGIACFACLGGLLYGYNQGVFSGVLTMTSFDNHMGVWVSDSSKKGWLTAILELGAWIGTLYSGFLAEIISRKYAILVNVGVFIIGVIVQCTAVTGVGASAILGGRFVTGMGVGSLSMIVPMYNAEVAPPEVRGALVGLQQLAITTGIMISFWIDYGTNYIGGTGEGQHDAAWLVPLALQLAPAVLLGVGMIFMPFSPRWLEHHGRETEARKTLASLRGLSQDHELVELEYLEIKAQSLFEKRSTAERFPDLADGSAWSTVKLQFIAVGSLFRTMPMFRRVILATVTMFFQQWTGINAILYYAPQIFKGLGLSSNTTSLLATGVVGIAMWLATFPAVAYVDKLGRKPILVSGAIGMATCHIIIAVIVAKNQDSWASHSAAGWAAVAMVWLFVVFFGYSWGPCAWIVIAEIWPISQRPYGIALGASSNWMNNFIVGQVTPDMLTGMTYGTYILFGLLTFGGAFFIWWFFPETKGLSLEEMDVLFGSIGFAAADAERMREINREIGLEEVVRSGSTVDAVDVFDEKKGAKHQETESQ</sequence>
<dbReference type="InterPro" id="IPR005828">
    <property type="entry name" value="MFS_sugar_transport-like"/>
</dbReference>
<evidence type="ECO:0000259" key="9">
    <source>
        <dbReference type="PROSITE" id="PS50850"/>
    </source>
</evidence>
<dbReference type="InterPro" id="IPR005829">
    <property type="entry name" value="Sugar_transporter_CS"/>
</dbReference>
<dbReference type="RefSeq" id="XP_033673134.1">
    <property type="nucleotide sequence ID" value="XM_033811404.1"/>
</dbReference>
<dbReference type="FunFam" id="1.20.1250.20:FF:000026">
    <property type="entry name" value="MFS quinate transporter QutD"/>
    <property type="match status" value="1"/>
</dbReference>
<protein>
    <recommendedName>
        <fullName evidence="9">Major facilitator superfamily (MFS) profile domain-containing protein</fullName>
    </recommendedName>
</protein>
<evidence type="ECO:0000256" key="3">
    <source>
        <dbReference type="ARBA" id="ARBA00022448"/>
    </source>
</evidence>
<evidence type="ECO:0000256" key="8">
    <source>
        <dbReference type="SAM" id="Phobius"/>
    </source>
</evidence>
<dbReference type="PANTHER" id="PTHR48022">
    <property type="entry name" value="PLASTIDIC GLUCOSE TRANSPORTER 4"/>
    <property type="match status" value="1"/>
</dbReference>
<feature type="transmembrane region" description="Helical" evidence="8">
    <location>
        <begin position="482"/>
        <end position="503"/>
    </location>
</feature>
<feature type="transmembrane region" description="Helical" evidence="8">
    <location>
        <begin position="138"/>
        <end position="158"/>
    </location>
</feature>
<evidence type="ECO:0000256" key="7">
    <source>
        <dbReference type="RuleBase" id="RU003346"/>
    </source>
</evidence>
<feature type="transmembrane region" description="Helical" evidence="8">
    <location>
        <begin position="316"/>
        <end position="338"/>
    </location>
</feature>
<feature type="transmembrane region" description="Helical" evidence="8">
    <location>
        <begin position="82"/>
        <end position="102"/>
    </location>
</feature>
<dbReference type="PROSITE" id="PS00216">
    <property type="entry name" value="SUGAR_TRANSPORT_1"/>
    <property type="match status" value="1"/>
</dbReference>
<dbReference type="Pfam" id="PF00083">
    <property type="entry name" value="Sugar_tr"/>
    <property type="match status" value="1"/>
</dbReference>